<feature type="non-terminal residue" evidence="1">
    <location>
        <position position="1"/>
    </location>
</feature>
<evidence type="ECO:0000313" key="1">
    <source>
        <dbReference type="EMBL" id="KAJ9596031.1"/>
    </source>
</evidence>
<keyword evidence="2" id="KW-1185">Reference proteome</keyword>
<comment type="caution">
    <text evidence="1">The sequence shown here is derived from an EMBL/GenBank/DDBJ whole genome shotgun (WGS) entry which is preliminary data.</text>
</comment>
<dbReference type="Proteomes" id="UP001233999">
    <property type="component" value="Unassembled WGS sequence"/>
</dbReference>
<reference evidence="1" key="2">
    <citation type="submission" date="2023-05" db="EMBL/GenBank/DDBJ databases">
        <authorList>
            <person name="Fouks B."/>
        </authorList>
    </citation>
    <scope>NUCLEOTIDE SEQUENCE</scope>
    <source>
        <strain evidence="1">Stay&amp;Tobe</strain>
        <tissue evidence="1">Testes</tissue>
    </source>
</reference>
<reference evidence="1" key="1">
    <citation type="journal article" date="2023" name="IScience">
        <title>Live-bearing cockroach genome reveals convergent evolutionary mechanisms linked to viviparity in insects and beyond.</title>
        <authorList>
            <person name="Fouks B."/>
            <person name="Harrison M.C."/>
            <person name="Mikhailova A.A."/>
            <person name="Marchal E."/>
            <person name="English S."/>
            <person name="Carruthers M."/>
            <person name="Jennings E.C."/>
            <person name="Chiamaka E.L."/>
            <person name="Frigard R.A."/>
            <person name="Pippel M."/>
            <person name="Attardo G.M."/>
            <person name="Benoit J.B."/>
            <person name="Bornberg-Bauer E."/>
            <person name="Tobe S.S."/>
        </authorList>
    </citation>
    <scope>NUCLEOTIDE SEQUENCE</scope>
    <source>
        <strain evidence="1">Stay&amp;Tobe</strain>
    </source>
</reference>
<organism evidence="1 2">
    <name type="scientific">Diploptera punctata</name>
    <name type="common">Pacific beetle cockroach</name>
    <dbReference type="NCBI Taxonomy" id="6984"/>
    <lineage>
        <taxon>Eukaryota</taxon>
        <taxon>Metazoa</taxon>
        <taxon>Ecdysozoa</taxon>
        <taxon>Arthropoda</taxon>
        <taxon>Hexapoda</taxon>
        <taxon>Insecta</taxon>
        <taxon>Pterygota</taxon>
        <taxon>Neoptera</taxon>
        <taxon>Polyneoptera</taxon>
        <taxon>Dictyoptera</taxon>
        <taxon>Blattodea</taxon>
        <taxon>Blaberoidea</taxon>
        <taxon>Blaberidae</taxon>
        <taxon>Diplopterinae</taxon>
        <taxon>Diploptera</taxon>
    </lineage>
</organism>
<protein>
    <submittedName>
        <fullName evidence="1">Uncharacterized protein</fullName>
    </submittedName>
</protein>
<sequence>TNSQYNLQKLNTYKAIPAVIKQWTLDKMRKYFNIIIALRIHFQSDGIILLQSNESQKSSLKLYYILYPRSTNLWHYSSTDTCLRALCLHSLTTISFNLATKCHHQQKLAVQSLTFKLNVLQPSSPSLILKKAT</sequence>
<feature type="non-terminal residue" evidence="1">
    <location>
        <position position="133"/>
    </location>
</feature>
<gene>
    <name evidence="1" type="ORF">L9F63_012764</name>
</gene>
<dbReference type="AlphaFoldDB" id="A0AAD8ABI6"/>
<accession>A0AAD8ABI6</accession>
<evidence type="ECO:0000313" key="2">
    <source>
        <dbReference type="Proteomes" id="UP001233999"/>
    </source>
</evidence>
<name>A0AAD8ABI6_DIPPU</name>
<dbReference type="EMBL" id="JASPKZ010002299">
    <property type="protein sequence ID" value="KAJ9596031.1"/>
    <property type="molecule type" value="Genomic_DNA"/>
</dbReference>
<proteinExistence type="predicted"/>